<sequence length="844" mass="93405">MDNLFERGSASEGYLETVVHDISRGSIVITFESIYTENTNADIPFKEVFREKLEERALIGNLGQFSFVPATLVVFDVCNLYCFNGGTVNRAIDVCSCSCPEGFLLPECQAPTTTVITTKPATTMKLSSTSGIPTTETPTPTREAAKTPRPTPSSRSQTTIQVIPTTAYLETSRVIDTTRQLPSTTKDIPTTTQMTTAMDTSTEEDLPTTQDVTTMSELPTTANISTTTGLLTTTEIPTTTELPTTTDIPTTTKLPSITETPMTTESLTTTEIPTTTELPTTTEIPTTELPTTPMPLLHCHRFSYANNYLRLEQFRGGWTRQMDRHIHHFPYPRLLYCLFYIDEPPVASTNGFVCPDNDTLLYFSNCLDYHFDRRASNCKPNSSQVISCPSLEDLYNQLNDTFGTEDPPTPSIHELFEFVTFRECLALGEDDNRTLSDGFYCPPATEIQETAQCLDYHLGSVSLDGQPFSGNASAVCDSPPSVCPSFGTLIFELTFDFGPDGGCGCASRRKRRQIDWSSFSYSFSSSGSFFDNVYASRGVQLGRQGCYNGFPYPRLLYCEATPDSPLCPASGYTDAMLLCFGYHFEAPDFDGPPISPDDCPCFDVFIEMLETAYGREEPPDCVCNDPRNFVSNNTGDSLAGMPVMDRCGFVSDFPFPLLTHCLIELESNLLPGGTDMPYVCPEPEVIIYYDTCLHVYFDNRNPPRGWNGTCPCANELYQELFDTFGYGRPPNFANELNRGCVCFSNESYDGQKFDDLEFAAKRYEACEDDPLTTFNNGSFACPGTSQLETFNGCLEFYFGNYKAPNDTVCPPQDEFVNVLVDVFRGYDGISGGQHATGNECSNGD</sequence>
<accession>A0A8B7YWD6</accession>
<evidence type="ECO:0000313" key="4">
    <source>
        <dbReference type="RefSeq" id="XP_022097002.1"/>
    </source>
</evidence>
<keyword evidence="3" id="KW-1185">Reference proteome</keyword>
<dbReference type="OrthoDB" id="10153895at2759"/>
<dbReference type="AlphaFoldDB" id="A0A8B7YWD6"/>
<dbReference type="PROSITE" id="PS01186">
    <property type="entry name" value="EGF_2"/>
    <property type="match status" value="1"/>
</dbReference>
<evidence type="ECO:0000259" key="2">
    <source>
        <dbReference type="PROSITE" id="PS01186"/>
    </source>
</evidence>
<dbReference type="RefSeq" id="XP_022097004.1">
    <property type="nucleotide sequence ID" value="XM_022241312.1"/>
</dbReference>
<organism evidence="3 4">
    <name type="scientific">Acanthaster planci</name>
    <name type="common">Crown-of-thorns starfish</name>
    <dbReference type="NCBI Taxonomy" id="133434"/>
    <lineage>
        <taxon>Eukaryota</taxon>
        <taxon>Metazoa</taxon>
        <taxon>Echinodermata</taxon>
        <taxon>Eleutherozoa</taxon>
        <taxon>Asterozoa</taxon>
        <taxon>Asteroidea</taxon>
        <taxon>Valvatacea</taxon>
        <taxon>Valvatida</taxon>
        <taxon>Acanthasteridae</taxon>
        <taxon>Acanthaster</taxon>
    </lineage>
</organism>
<evidence type="ECO:0000313" key="6">
    <source>
        <dbReference type="RefSeq" id="XP_022097004.1"/>
    </source>
</evidence>
<gene>
    <name evidence="4 5 6" type="primary">LOC110982696</name>
</gene>
<evidence type="ECO:0000313" key="5">
    <source>
        <dbReference type="RefSeq" id="XP_022097003.1"/>
    </source>
</evidence>
<dbReference type="RefSeq" id="XP_022097003.1">
    <property type="nucleotide sequence ID" value="XM_022241311.1"/>
</dbReference>
<reference evidence="4 5" key="1">
    <citation type="submission" date="2025-04" db="UniProtKB">
        <authorList>
            <consortium name="RefSeq"/>
        </authorList>
    </citation>
    <scope>IDENTIFICATION</scope>
</reference>
<dbReference type="OMA" id="CPCANEL"/>
<feature type="compositionally biased region" description="Low complexity" evidence="1">
    <location>
        <begin position="133"/>
        <end position="142"/>
    </location>
</feature>
<protein>
    <submittedName>
        <fullName evidence="4 5">Uncharacterized protein LOC110982696</fullName>
    </submittedName>
</protein>
<name>A0A8B7YWD6_ACAPL</name>
<dbReference type="InterPro" id="IPR000742">
    <property type="entry name" value="EGF"/>
</dbReference>
<proteinExistence type="predicted"/>
<evidence type="ECO:0000313" key="3">
    <source>
        <dbReference type="Proteomes" id="UP000694845"/>
    </source>
</evidence>
<feature type="domain" description="EGF-like" evidence="2">
    <location>
        <begin position="97"/>
        <end position="108"/>
    </location>
</feature>
<dbReference type="Proteomes" id="UP000694845">
    <property type="component" value="Unplaced"/>
</dbReference>
<dbReference type="KEGG" id="aplc:110982696"/>
<dbReference type="RefSeq" id="XP_022097002.1">
    <property type="nucleotide sequence ID" value="XM_022241310.1"/>
</dbReference>
<evidence type="ECO:0000256" key="1">
    <source>
        <dbReference type="SAM" id="MobiDB-lite"/>
    </source>
</evidence>
<feature type="region of interest" description="Disordered" evidence="1">
    <location>
        <begin position="125"/>
        <end position="158"/>
    </location>
</feature>
<dbReference type="GeneID" id="110982696"/>